<feature type="compositionally biased region" description="Acidic residues" evidence="5">
    <location>
        <begin position="540"/>
        <end position="553"/>
    </location>
</feature>
<feature type="region of interest" description="Disordered" evidence="5">
    <location>
        <begin position="1"/>
        <end position="127"/>
    </location>
</feature>
<evidence type="ECO:0000259" key="7">
    <source>
        <dbReference type="Pfam" id="PF08621"/>
    </source>
</evidence>
<comment type="similarity">
    <text evidence="2">Belongs to the RPAP1 family.</text>
</comment>
<dbReference type="InterPro" id="IPR013930">
    <property type="entry name" value="RPAP1_N"/>
</dbReference>
<feature type="compositionally biased region" description="Basic and acidic residues" evidence="5">
    <location>
        <begin position="34"/>
        <end position="47"/>
    </location>
</feature>
<dbReference type="PANTHER" id="PTHR21483:SF18">
    <property type="entry name" value="RNA POLYMERASE II-ASSOCIATED PROTEIN 1"/>
    <property type="match status" value="1"/>
</dbReference>
<comment type="subcellular location">
    <subcellularLocation>
        <location evidence="1">Nucleus</location>
    </subcellularLocation>
</comment>
<feature type="compositionally biased region" description="Basic and acidic residues" evidence="5">
    <location>
        <begin position="112"/>
        <end position="127"/>
    </location>
</feature>
<name>A0ABR0Z2A9_HUSHU</name>
<feature type="region of interest" description="Disordered" evidence="5">
    <location>
        <begin position="533"/>
        <end position="567"/>
    </location>
</feature>
<evidence type="ECO:0000256" key="2">
    <source>
        <dbReference type="ARBA" id="ARBA00009953"/>
    </source>
</evidence>
<dbReference type="SUPFAM" id="SSF48371">
    <property type="entry name" value="ARM repeat"/>
    <property type="match status" value="1"/>
</dbReference>
<dbReference type="InterPro" id="IPR016024">
    <property type="entry name" value="ARM-type_fold"/>
</dbReference>
<dbReference type="Pfam" id="PF08620">
    <property type="entry name" value="RPAP1_C"/>
    <property type="match status" value="1"/>
</dbReference>
<keyword evidence="4" id="KW-0539">Nucleus</keyword>
<feature type="compositionally biased region" description="Pro residues" evidence="5">
    <location>
        <begin position="96"/>
        <end position="106"/>
    </location>
</feature>
<dbReference type="PANTHER" id="PTHR21483">
    <property type="entry name" value="RNA POLYMERASE II-ASSOCIATED PROTEIN 1"/>
    <property type="match status" value="1"/>
</dbReference>
<evidence type="ECO:0000256" key="5">
    <source>
        <dbReference type="SAM" id="MobiDB-lite"/>
    </source>
</evidence>
<evidence type="ECO:0000259" key="6">
    <source>
        <dbReference type="Pfam" id="PF08620"/>
    </source>
</evidence>
<evidence type="ECO:0000256" key="1">
    <source>
        <dbReference type="ARBA" id="ARBA00004123"/>
    </source>
</evidence>
<accession>A0ABR0Z2A9</accession>
<feature type="domain" description="RPAP1 C-terminal" evidence="6">
    <location>
        <begin position="396"/>
        <end position="461"/>
    </location>
</feature>
<dbReference type="Proteomes" id="UP001369086">
    <property type="component" value="Unassembled WGS sequence"/>
</dbReference>
<dbReference type="EMBL" id="JAHFZB010000018">
    <property type="protein sequence ID" value="KAK6478843.1"/>
    <property type="molecule type" value="Genomic_DNA"/>
</dbReference>
<evidence type="ECO:0000256" key="4">
    <source>
        <dbReference type="ARBA" id="ARBA00023242"/>
    </source>
</evidence>
<evidence type="ECO:0000313" key="9">
    <source>
        <dbReference type="EMBL" id="KAK6478843.1"/>
    </source>
</evidence>
<dbReference type="InterPro" id="IPR057989">
    <property type="entry name" value="TPR_RPAP1/MINIYO-like"/>
</dbReference>
<protein>
    <submittedName>
        <fullName evidence="9">RNA polymerase II-associated protein 1-like isoform X1</fullName>
    </submittedName>
</protein>
<feature type="compositionally biased region" description="Pro residues" evidence="5">
    <location>
        <begin position="1088"/>
        <end position="1100"/>
    </location>
</feature>
<gene>
    <name evidence="9" type="ORF">HHUSO_G19459</name>
</gene>
<dbReference type="InterPro" id="IPR013929">
    <property type="entry name" value="RPAP1_C"/>
</dbReference>
<dbReference type="InterPro" id="IPR039913">
    <property type="entry name" value="RPAP1/Rba50"/>
</dbReference>
<evidence type="ECO:0000259" key="8">
    <source>
        <dbReference type="Pfam" id="PF25766"/>
    </source>
</evidence>
<proteinExistence type="inferred from homology"/>
<feature type="region of interest" description="Disordered" evidence="5">
    <location>
        <begin position="1082"/>
        <end position="1107"/>
    </location>
</feature>
<organism evidence="9 10">
    <name type="scientific">Huso huso</name>
    <name type="common">Beluga</name>
    <name type="synonym">Acipenser huso</name>
    <dbReference type="NCBI Taxonomy" id="61971"/>
    <lineage>
        <taxon>Eukaryota</taxon>
        <taxon>Metazoa</taxon>
        <taxon>Chordata</taxon>
        <taxon>Craniata</taxon>
        <taxon>Vertebrata</taxon>
        <taxon>Euteleostomi</taxon>
        <taxon>Actinopterygii</taxon>
        <taxon>Chondrostei</taxon>
        <taxon>Acipenseriformes</taxon>
        <taxon>Acipenseridae</taxon>
        <taxon>Huso</taxon>
    </lineage>
</organism>
<reference evidence="9 10" key="1">
    <citation type="submission" date="2021-05" db="EMBL/GenBank/DDBJ databases">
        <authorList>
            <person name="Zahm M."/>
            <person name="Klopp C."/>
            <person name="Cabau C."/>
            <person name="Kuhl H."/>
            <person name="Suciu R."/>
            <person name="Ciorpac M."/>
            <person name="Holostenco D."/>
            <person name="Gessner J."/>
            <person name="Wuertz S."/>
            <person name="Hohne C."/>
            <person name="Stock M."/>
            <person name="Gislard M."/>
            <person name="Lluch J."/>
            <person name="Milhes M."/>
            <person name="Lampietro C."/>
            <person name="Lopez Roques C."/>
            <person name="Donnadieu C."/>
            <person name="Du K."/>
            <person name="Schartl M."/>
            <person name="Guiguen Y."/>
        </authorList>
    </citation>
    <scope>NUCLEOTIDE SEQUENCE [LARGE SCALE GENOMIC DNA]</scope>
    <source>
        <strain evidence="9">Hh-F2</strain>
        <tissue evidence="9">Blood</tissue>
    </source>
</reference>
<evidence type="ECO:0000313" key="10">
    <source>
        <dbReference type="Proteomes" id="UP001369086"/>
    </source>
</evidence>
<feature type="domain" description="RPAP1 N-terminal" evidence="7">
    <location>
        <begin position="259"/>
        <end position="303"/>
    </location>
</feature>
<sequence length="1462" mass="159232">MLAIADDVIIHHPTSPPPSPAREAKGGVMLGRPKPGDSEEDLLRYQDRFLASGGEPGVQVVRRPDKRRGEPGTRTPAGETEMGATRDIVSMDEFPEQPPPLTPAPPQKKSRFRSDRVRFEKDDPAERLDREDPHLTAVLSRIIEHDTSAVPVFFPAFTGAPFPKVLPPSLCISQQASVPRRSIFAQNIAARTANAVSEPSQNDAPAGITGQRLAPPLSEKMQAHQTDSNPSFGAPLGGGAPRLVSGQGLGGPGGLTAARQIHLENEAWLRGMSKAEILQEQERLLAQLDPRLVSFVKSKKSKDVSGPARSQEDGGTEGQMDTQTEPTLSNTEEGPIDVDSDTEGRDKESEPPITVEDLPVKPQEGWVHMNQLEPEKLEWIKDLPKPRKRGTRQAMQARFDFSGSLIPPEADLPPHLGLHHHGEEPQLAGYSLQELFHLSRSQVTRQRSLALTTLARILHKAHSGHFASSLRGSVLSTLLDAGLLFLLRFSLDDSVGGVMAAAVHALWALLVAPDDEECLDSTFSWLQGGTTFPLLPSEKPEEDEEEEGEEEEGVKEAAEKKEERRADHDVARTDLIKALLKMQVLARLRYILEVVRPGPRVVQDVLEVLTRIARHSSASASQVLDAPRLMQTILSEFLPCSWTPHPPAPPGGPLTLETAHGLPVAAAMKLVRVLACSGRHACARLLNSLGLRERLSRYLALEPQDLLLEPREAVRLSTEALRLWSIAAGYGQACDLYRELYPILVRALQCVPSLVTPPDPEEPLHTLSLHRAEALVSLLTNVTLTAGSGEELQFCCYSNPESDSPPPPPVEWSHVTGLRPFLVGSLKSCVGGLSDPLLREGAQRLSAAILLYLGSFYTQLPAQSSFQPVHSLQEMESLSSEVLEPLLSHQAVRSMMSELRSCSALCNPNSCSPGPESIPSLPCLSCCGGKPALSLVGSQSPFPFLTGLCYLLHAMASTHRGLAGKFSPLLLSEAVIGYLRSCCEATPPLSLSSGWLLRHEYHLQYLLLKLAARLIPVHAAVSQHASLYHQVAMAMLPRLLPGSEHLAHDLLSTLTFNPDFIPEGRCGGPEAADLNQLLHLKESHSDPSPLPASQPDPSPSSSPSSSLGALLREAYSHLPSLRSCYLTHLSQLEPLVLRSRESYLGCTPSVQSQLLPPLSGPALPSDWPFLPLVTLYERAGQAESRGCAVETLPPASVESAVRCLQWLLVLELWREGGGKAVSPAAKLCRLACLFLCGSDLFLEPPVQRYGWAVLRSLCSPPQLAALDLGFPGSPPPGLASFQDLYSALLAQFEAVSFGDPLFGCFLLIPLQRRFSAELRLAVFGEHVGLLRSLGVTLAQLPVPLQLFTSPPEDSLSLLQLYFRALVMGALRRAWCPVLYAVAISHLNTFLFSQEPAPQKVDTARRGLLRKTYFLTDEVLRTHLLLFKLPRGDSELGFEMYEQLPPIRDKRLSTVLGRDGGAV</sequence>
<keyword evidence="10" id="KW-1185">Reference proteome</keyword>
<feature type="compositionally biased region" description="Basic and acidic residues" evidence="5">
    <location>
        <begin position="554"/>
        <end position="567"/>
    </location>
</feature>
<keyword evidence="3" id="KW-0804">Transcription</keyword>
<feature type="compositionally biased region" description="Polar residues" evidence="5">
    <location>
        <begin position="319"/>
        <end position="332"/>
    </location>
</feature>
<feature type="region of interest" description="Disordered" evidence="5">
    <location>
        <begin position="297"/>
        <end position="356"/>
    </location>
</feature>
<comment type="caution">
    <text evidence="9">The sequence shown here is derived from an EMBL/GenBank/DDBJ whole genome shotgun (WGS) entry which is preliminary data.</text>
</comment>
<dbReference type="Pfam" id="PF08621">
    <property type="entry name" value="RPAP1_N"/>
    <property type="match status" value="1"/>
</dbReference>
<evidence type="ECO:0000256" key="3">
    <source>
        <dbReference type="ARBA" id="ARBA00023163"/>
    </source>
</evidence>
<dbReference type="Pfam" id="PF25766">
    <property type="entry name" value="TPR_RPAP1"/>
    <property type="match status" value="1"/>
</dbReference>
<feature type="domain" description="RPAP1/MINIYO-like TPR repeats" evidence="8">
    <location>
        <begin position="1168"/>
        <end position="1396"/>
    </location>
</feature>